<comment type="caution">
    <text evidence="1">The sequence shown here is derived from an EMBL/GenBank/DDBJ whole genome shotgun (WGS) entry which is preliminary data.</text>
</comment>
<protein>
    <submittedName>
        <fullName evidence="1">Uncharacterized protein</fullName>
    </submittedName>
</protein>
<organism evidence="1 2">
    <name type="scientific">Crotalaria pallida</name>
    <name type="common">Smooth rattlebox</name>
    <name type="synonym">Crotalaria striata</name>
    <dbReference type="NCBI Taxonomy" id="3830"/>
    <lineage>
        <taxon>Eukaryota</taxon>
        <taxon>Viridiplantae</taxon>
        <taxon>Streptophyta</taxon>
        <taxon>Embryophyta</taxon>
        <taxon>Tracheophyta</taxon>
        <taxon>Spermatophyta</taxon>
        <taxon>Magnoliopsida</taxon>
        <taxon>eudicotyledons</taxon>
        <taxon>Gunneridae</taxon>
        <taxon>Pentapetalae</taxon>
        <taxon>rosids</taxon>
        <taxon>fabids</taxon>
        <taxon>Fabales</taxon>
        <taxon>Fabaceae</taxon>
        <taxon>Papilionoideae</taxon>
        <taxon>50 kb inversion clade</taxon>
        <taxon>genistoids sensu lato</taxon>
        <taxon>core genistoids</taxon>
        <taxon>Crotalarieae</taxon>
        <taxon>Crotalaria</taxon>
    </lineage>
</organism>
<dbReference type="GO" id="GO:0046872">
    <property type="term" value="F:metal ion binding"/>
    <property type="evidence" value="ECO:0007669"/>
    <property type="project" value="InterPro"/>
</dbReference>
<dbReference type="SUPFAM" id="SSF49363">
    <property type="entry name" value="Purple acid phosphatase, N-terminal domain"/>
    <property type="match status" value="1"/>
</dbReference>
<dbReference type="PANTHER" id="PTHR45778:SF3">
    <property type="entry name" value="PURPLE ACID PHOSPHATASE"/>
    <property type="match status" value="1"/>
</dbReference>
<accession>A0AAN9HSF0</accession>
<dbReference type="GO" id="GO:0003993">
    <property type="term" value="F:acid phosphatase activity"/>
    <property type="evidence" value="ECO:0007669"/>
    <property type="project" value="InterPro"/>
</dbReference>
<sequence>MCKFCYPCLYTHHREEEGLALYRSAQSMATIAKGAIRRIQFETRGGKRRMETLGCVHQPEGMDLIGTIALPSPAKDFGWHDLGYIHSAVMTGLKPSSTFSYKYGRFMVLFT</sequence>
<gene>
    <name evidence="1" type="ORF">RIF29_42490</name>
</gene>
<dbReference type="InterPro" id="IPR008963">
    <property type="entry name" value="Purple_acid_Pase-like_N"/>
</dbReference>
<proteinExistence type="predicted"/>
<keyword evidence="2" id="KW-1185">Reference proteome</keyword>
<dbReference type="EMBL" id="JAYWIO010000008">
    <property type="protein sequence ID" value="KAK7247604.1"/>
    <property type="molecule type" value="Genomic_DNA"/>
</dbReference>
<reference evidence="1 2" key="1">
    <citation type="submission" date="2024-01" db="EMBL/GenBank/DDBJ databases">
        <title>The genomes of 5 underutilized Papilionoideae crops provide insights into root nodulation and disease resistanc.</title>
        <authorList>
            <person name="Yuan L."/>
        </authorList>
    </citation>
    <scope>NUCLEOTIDE SEQUENCE [LARGE SCALE GENOMIC DNA]</scope>
    <source>
        <strain evidence="1">ZHUSHIDOU_FW_LH</strain>
        <tissue evidence="1">Leaf</tissue>
    </source>
</reference>
<name>A0AAN9HSF0_CROPI</name>
<dbReference type="AlphaFoldDB" id="A0AAN9HSF0"/>
<dbReference type="PANTHER" id="PTHR45778">
    <property type="entry name" value="PURPLE ACID PHOSPHATASE-RELATED"/>
    <property type="match status" value="1"/>
</dbReference>
<dbReference type="Proteomes" id="UP001372338">
    <property type="component" value="Unassembled WGS sequence"/>
</dbReference>
<evidence type="ECO:0000313" key="2">
    <source>
        <dbReference type="Proteomes" id="UP001372338"/>
    </source>
</evidence>
<evidence type="ECO:0000313" key="1">
    <source>
        <dbReference type="EMBL" id="KAK7247604.1"/>
    </source>
</evidence>